<dbReference type="eggNOG" id="KOG0413">
    <property type="taxonomic scope" value="Eukaryota"/>
</dbReference>
<keyword evidence="5" id="KW-0539">Nucleus</keyword>
<dbReference type="STRING" id="280699.M1VG89"/>
<evidence type="ECO:0000256" key="2">
    <source>
        <dbReference type="ARBA" id="ARBA00022618"/>
    </source>
</evidence>
<dbReference type="GeneID" id="16996450"/>
<keyword evidence="2" id="KW-0132">Cell division</keyword>
<dbReference type="GO" id="GO:0005634">
    <property type="term" value="C:nucleus"/>
    <property type="evidence" value="ECO:0007669"/>
    <property type="project" value="UniProtKB-SubCell"/>
</dbReference>
<evidence type="ECO:0000313" key="10">
    <source>
        <dbReference type="Proteomes" id="UP000007014"/>
    </source>
</evidence>
<feature type="region of interest" description="Disordered" evidence="7">
    <location>
        <begin position="364"/>
        <end position="384"/>
    </location>
</feature>
<keyword evidence="10" id="KW-1185">Reference proteome</keyword>
<keyword evidence="3" id="KW-0498">Mitosis</keyword>
<dbReference type="GO" id="GO:0042393">
    <property type="term" value="F:histone binding"/>
    <property type="evidence" value="ECO:0007669"/>
    <property type="project" value="TreeGrafter"/>
</dbReference>
<evidence type="ECO:0000256" key="7">
    <source>
        <dbReference type="SAM" id="MobiDB-lite"/>
    </source>
</evidence>
<evidence type="ECO:0000259" key="8">
    <source>
        <dbReference type="Pfam" id="PF12717"/>
    </source>
</evidence>
<dbReference type="InterPro" id="IPR011989">
    <property type="entry name" value="ARM-like"/>
</dbReference>
<protein>
    <submittedName>
        <fullName evidence="9">Chromosome assembly complex Condensin II, subunit D3</fullName>
    </submittedName>
</protein>
<dbReference type="GO" id="GO:0000796">
    <property type="term" value="C:condensin complex"/>
    <property type="evidence" value="ECO:0007669"/>
    <property type="project" value="TreeGrafter"/>
</dbReference>
<dbReference type="InterPro" id="IPR011030">
    <property type="entry name" value="Lipovitellin_superhlx_dom"/>
</dbReference>
<evidence type="ECO:0000256" key="3">
    <source>
        <dbReference type="ARBA" id="ARBA00022776"/>
    </source>
</evidence>
<evidence type="ECO:0000256" key="4">
    <source>
        <dbReference type="ARBA" id="ARBA00023067"/>
    </source>
</evidence>
<comment type="subcellular location">
    <subcellularLocation>
        <location evidence="1">Nucleus</location>
    </subcellularLocation>
</comment>
<accession>M1VG89</accession>
<keyword evidence="4" id="KW-0226">DNA condensation</keyword>
<evidence type="ECO:0000256" key="1">
    <source>
        <dbReference type="ARBA" id="ARBA00004123"/>
    </source>
</evidence>
<dbReference type="Pfam" id="PF12717">
    <property type="entry name" value="Cnd1"/>
    <property type="match status" value="1"/>
</dbReference>
<keyword evidence="6" id="KW-0131">Cell cycle</keyword>
<gene>
    <name evidence="9" type="ORF">CYME_CMQ236C</name>
</gene>
<feature type="compositionally biased region" description="Basic and acidic residues" evidence="7">
    <location>
        <begin position="222"/>
        <end position="233"/>
    </location>
</feature>
<organism evidence="9 10">
    <name type="scientific">Cyanidioschyzon merolae (strain NIES-3377 / 10D)</name>
    <name type="common">Unicellular red alga</name>
    <dbReference type="NCBI Taxonomy" id="280699"/>
    <lineage>
        <taxon>Eukaryota</taxon>
        <taxon>Rhodophyta</taxon>
        <taxon>Bangiophyceae</taxon>
        <taxon>Cyanidiales</taxon>
        <taxon>Cyanidiaceae</taxon>
        <taxon>Cyanidioschyzon</taxon>
    </lineage>
</organism>
<reference evidence="9 10" key="2">
    <citation type="journal article" date="2007" name="BMC Biol.">
        <title>A 100%-complete sequence reveals unusually simple genomic features in the hot-spring red alga Cyanidioschyzon merolae.</title>
        <authorList>
            <person name="Nozaki H."/>
            <person name="Takano H."/>
            <person name="Misumi O."/>
            <person name="Terasawa K."/>
            <person name="Matsuzaki M."/>
            <person name="Maruyama S."/>
            <person name="Nishida K."/>
            <person name="Yagisawa F."/>
            <person name="Yoshida Y."/>
            <person name="Fujiwara T."/>
            <person name="Takio S."/>
            <person name="Tamura K."/>
            <person name="Chung S.J."/>
            <person name="Nakamura S."/>
            <person name="Kuroiwa H."/>
            <person name="Tanaka K."/>
            <person name="Sato N."/>
            <person name="Kuroiwa T."/>
        </authorList>
    </citation>
    <scope>NUCLEOTIDE SEQUENCE [LARGE SCALE GENOMIC DNA]</scope>
    <source>
        <strain evidence="9 10">10D</strain>
    </source>
</reference>
<dbReference type="SUPFAM" id="SSF48371">
    <property type="entry name" value="ARM repeat"/>
    <property type="match status" value="1"/>
</dbReference>
<dbReference type="GO" id="GO:0007076">
    <property type="term" value="P:mitotic chromosome condensation"/>
    <property type="evidence" value="ECO:0007669"/>
    <property type="project" value="InterPro"/>
</dbReference>
<feature type="compositionally biased region" description="Polar residues" evidence="7">
    <location>
        <begin position="1426"/>
        <end position="1438"/>
    </location>
</feature>
<dbReference type="InterPro" id="IPR026971">
    <property type="entry name" value="CND1/NCAPD3"/>
</dbReference>
<reference evidence="9 10" key="1">
    <citation type="journal article" date="2004" name="Nature">
        <title>Genome sequence of the ultrasmall unicellular red alga Cyanidioschyzon merolae 10D.</title>
        <authorList>
            <person name="Matsuzaki M."/>
            <person name="Misumi O."/>
            <person name="Shin-i T."/>
            <person name="Maruyama S."/>
            <person name="Takahara M."/>
            <person name="Miyagishima S."/>
            <person name="Mori T."/>
            <person name="Nishida K."/>
            <person name="Yagisawa F."/>
            <person name="Nishida K."/>
            <person name="Yoshida Y."/>
            <person name="Nishimura Y."/>
            <person name="Nakao S."/>
            <person name="Kobayashi T."/>
            <person name="Momoyama Y."/>
            <person name="Higashiyama T."/>
            <person name="Minoda A."/>
            <person name="Sano M."/>
            <person name="Nomoto H."/>
            <person name="Oishi K."/>
            <person name="Hayashi H."/>
            <person name="Ohta F."/>
            <person name="Nishizaka S."/>
            <person name="Haga S."/>
            <person name="Miura S."/>
            <person name="Morishita T."/>
            <person name="Kabeya Y."/>
            <person name="Terasawa K."/>
            <person name="Suzuki Y."/>
            <person name="Ishii Y."/>
            <person name="Asakawa S."/>
            <person name="Takano H."/>
            <person name="Ohta N."/>
            <person name="Kuroiwa H."/>
            <person name="Tanaka K."/>
            <person name="Shimizu N."/>
            <person name="Sugano S."/>
            <person name="Sato N."/>
            <person name="Nozaki H."/>
            <person name="Ogasawara N."/>
            <person name="Kohara Y."/>
            <person name="Kuroiwa T."/>
        </authorList>
    </citation>
    <scope>NUCLEOTIDE SEQUENCE [LARGE SCALE GENOMIC DNA]</scope>
    <source>
        <strain evidence="9 10">10D</strain>
    </source>
</reference>
<dbReference type="OMA" id="LCHEATA"/>
<dbReference type="GO" id="GO:0051301">
    <property type="term" value="P:cell division"/>
    <property type="evidence" value="ECO:0007669"/>
    <property type="project" value="UniProtKB-KW"/>
</dbReference>
<evidence type="ECO:0000256" key="6">
    <source>
        <dbReference type="ARBA" id="ARBA00023306"/>
    </source>
</evidence>
<feature type="domain" description="Condensin complex subunit 1 C-terminal" evidence="8">
    <location>
        <begin position="1033"/>
        <end position="1197"/>
    </location>
</feature>
<dbReference type="InterPro" id="IPR016024">
    <property type="entry name" value="ARM-type_fold"/>
</dbReference>
<dbReference type="Gramene" id="CMQ236CT">
    <property type="protein sequence ID" value="CMQ236CT"/>
    <property type="gene ID" value="CMQ236C"/>
</dbReference>
<dbReference type="Proteomes" id="UP000007014">
    <property type="component" value="Chromosome 17"/>
</dbReference>
<feature type="region of interest" description="Disordered" evidence="7">
    <location>
        <begin position="1501"/>
        <end position="1572"/>
    </location>
</feature>
<feature type="region of interest" description="Disordered" evidence="7">
    <location>
        <begin position="1312"/>
        <end position="1331"/>
    </location>
</feature>
<dbReference type="EMBL" id="AP006499">
    <property type="protein sequence ID" value="BAM82122.1"/>
    <property type="molecule type" value="Genomic_DNA"/>
</dbReference>
<dbReference type="GO" id="GO:0000779">
    <property type="term" value="C:condensed chromosome, centromeric region"/>
    <property type="evidence" value="ECO:0007669"/>
    <property type="project" value="TreeGrafter"/>
</dbReference>
<proteinExistence type="predicted"/>
<name>M1VG89_CYAM1</name>
<evidence type="ECO:0000256" key="5">
    <source>
        <dbReference type="ARBA" id="ARBA00023242"/>
    </source>
</evidence>
<evidence type="ECO:0000313" key="9">
    <source>
        <dbReference type="EMBL" id="BAM82122.1"/>
    </source>
</evidence>
<dbReference type="RefSeq" id="XP_005538158.1">
    <property type="nucleotide sequence ID" value="XM_005538101.1"/>
</dbReference>
<feature type="compositionally biased region" description="Polar residues" evidence="7">
    <location>
        <begin position="1510"/>
        <end position="1520"/>
    </location>
</feature>
<dbReference type="KEGG" id="cme:CYME_CMQ236C"/>
<dbReference type="SUPFAM" id="SSF48431">
    <property type="entry name" value="Lipovitellin-phosvitin complex, superhelical domain"/>
    <property type="match status" value="1"/>
</dbReference>
<dbReference type="Gene3D" id="1.25.10.10">
    <property type="entry name" value="Leucine-rich Repeat Variant"/>
    <property type="match status" value="2"/>
</dbReference>
<dbReference type="PANTHER" id="PTHR14222:SF1">
    <property type="entry name" value="CONDENSIN-2 COMPLEX SUBUNIT D3"/>
    <property type="match status" value="1"/>
</dbReference>
<sequence length="1620" mass="178070">MRTERGNAVASSEAGAIWFQLLQAIGVPCSSSDDSDWLSPWRLLLQTQYERFIAHWYRQTEEPTRAEVEESLGRLCVGDSLGLDISAENGDAERIPLEFLGSGHDTLSLHQIPVALVHMEKFCFALESALEGVNREPARTDVQPASQGGDSVHTGAESVVTGLYASCPDVSSIIGVLYAWIRVGMQLEEQCGAALVRRKRAVQFSQEGAPEKRAASEQNFRNGDKQERDERFRNQTTCRVTSDRASSSDDSAEDSQGKDHEQASTGLSDVLFTQTRLRAAVLSMLASQAYWRVLSVMPEAFVPFVFKAAVHALRQMTRAQGIGALVEEVSTKTLSALAALFDSIPWIRYLLRIGIQQVSVTGPLQPQGHRGSPLADDDSNSAGLEESLSGASELILRRLVAVGLNKPRSTKLLCSKEQVFRSAWKNMIMVTAFSSEQLVRGALRPVLNLFIEGLSLKGAAPVIDPSPTATPAASSNALHSLSTALCELLQAAGREAPEEAGTSITERISAAVLVLLQHLSIRAPETAVRRSTLAQCILSFLITMESTDIYRFCSFVQKLTQHPRAAVRCLALEIAANIEEEPDDDPAKSSEDAAVAWALFYRSIWARIRDRHALVRARALTATAAALDHLAGANQSKARALLLRERQLLISRLRDEKAPVRKSALTLAFITLEMLAQRSEWTRAADRILAAVQERCADTHLAVRLAAAQQVTRLASSAPSAFRERFINAWCDSVLQLVYDPEPAVVEACLEGFLELLFSAQNSVADAPAETQSQVCPLVGNTVLTIAAGKGDPRRPFLFLLWHRLSQRAPLPDTLYQWLCESAHPQGQPGAWHLLAQLTSYAETARQAVVRHILESNQRILIDLDPDDPVANEVTQVVAQTAPAAGRLVPLIQSDARTLLFQLRGNPGRIPALIQCLARVATNPHWSQELIQACSELLSLEPAEYACSSLEERACALTAWSEVVLSGLAAPDDERLRVRAEAILADSERSSENLRAYALLALGKLCIRGDDTLARHGTSVLLRELETSASSVLRNNAVLILADMCRVFSWLADQYAVRIAAAMRDPSPLVRRQTTMVLTGLLEEEFVKPKKDGLVFLFLSVTEDDDPIVSKLARQCLERVFFPRNPAERVHQLLESLFYFNDCTCHPRYNQHAGMHQSRAERARFTFPQQEASRHRIYQYLISNCTDEQVLLIADRLAAELIGGLLDGEMGPFPAILDEDSSVYNVVSDTLKLLASRNLAGERWHLGTLGSSMHSLEWITEAETETETTAMWLLPAATKQTVRTTGALATAPVAIQSTTGAQAGLEAPRSAQGLASAQARPTTRDALPRAGNASEETALQVFRGHLLPVLARQSLEQTILPALVELRRHFEQLKHPLVGVVIEAIREQLRPHRADLWVLLRDDPVFAREIAHDLHQETAALERQRASSSARVTLSTQVAKAGHTPRGTPGLRPYPDSNSAARPRRRGSFGPPPLQETNQDRSPRTPAAQLMTVKLVHEDILTSRLRRPRQSGSGTKTPATHSVRKCVSFTPSLVESRTEAETEVSPPRNSRGTPYPLHRVTPRSAGDPASGTPLSTTLLDAVDGLSISFEVPNQSSVPYERLIRQRRCRRHLDGRYPSPF</sequence>
<dbReference type="InterPro" id="IPR032682">
    <property type="entry name" value="Cnd1_C"/>
</dbReference>
<dbReference type="HOGENOM" id="CLU_243580_0_0_1"/>
<dbReference type="OrthoDB" id="10263978at2759"/>
<dbReference type="GO" id="GO:0010032">
    <property type="term" value="P:meiotic chromosome condensation"/>
    <property type="evidence" value="ECO:0007669"/>
    <property type="project" value="TreeGrafter"/>
</dbReference>
<dbReference type="PANTHER" id="PTHR14222">
    <property type="entry name" value="CONDENSIN"/>
    <property type="match status" value="1"/>
</dbReference>
<feature type="region of interest" description="Disordered" evidence="7">
    <location>
        <begin position="1422"/>
        <end position="1487"/>
    </location>
</feature>
<feature type="region of interest" description="Disordered" evidence="7">
    <location>
        <begin position="206"/>
        <end position="263"/>
    </location>
</feature>